<feature type="region of interest" description="Disordered" evidence="1">
    <location>
        <begin position="153"/>
        <end position="172"/>
    </location>
</feature>
<organism evidence="3 4">
    <name type="scientific">Belliella filtrata</name>
    <dbReference type="NCBI Taxonomy" id="2923435"/>
    <lineage>
        <taxon>Bacteria</taxon>
        <taxon>Pseudomonadati</taxon>
        <taxon>Bacteroidota</taxon>
        <taxon>Cytophagia</taxon>
        <taxon>Cytophagales</taxon>
        <taxon>Cyclobacteriaceae</taxon>
        <taxon>Belliella</taxon>
    </lineage>
</organism>
<keyword evidence="4" id="KW-1185">Reference proteome</keyword>
<evidence type="ECO:0000256" key="1">
    <source>
        <dbReference type="SAM" id="MobiDB-lite"/>
    </source>
</evidence>
<evidence type="ECO:0000313" key="3">
    <source>
        <dbReference type="EMBL" id="MCH7411089.1"/>
    </source>
</evidence>
<proteinExistence type="predicted"/>
<dbReference type="GO" id="GO:0016853">
    <property type="term" value="F:isomerase activity"/>
    <property type="evidence" value="ECO:0007669"/>
    <property type="project" value="UniProtKB-KW"/>
</dbReference>
<dbReference type="SUPFAM" id="SSF51182">
    <property type="entry name" value="RmlC-like cupins"/>
    <property type="match status" value="1"/>
</dbReference>
<keyword evidence="3" id="KW-0413">Isomerase</keyword>
<reference evidence="3" key="1">
    <citation type="submission" date="2022-03" db="EMBL/GenBank/DDBJ databases">
        <title>De novo assembled genomes of Belliella spp. (Cyclobacteriaceae) strains.</title>
        <authorList>
            <person name="Szabo A."/>
            <person name="Korponai K."/>
            <person name="Felfoldi T."/>
        </authorList>
    </citation>
    <scope>NUCLEOTIDE SEQUENCE</scope>
    <source>
        <strain evidence="3">DSM 111904</strain>
    </source>
</reference>
<sequence>MLTYQPNASSNKAEIFNEVKSHIESLGFAVVDQDDTRPWGAFLVIDPNQIEAFQKHFFGEVTLSFDSELSYSPKILLVAPTQKLSWQYHYRRSELWKLVAGEAAIARSMDDTESEADKMEMDGLVKLAQGERHRLIGLDGWGVVAEIWVHTDPKQPSDESDIVRLQDDYSRK</sequence>
<feature type="domain" description="Mannose-6-phosphate isomerase type II C-terminal" evidence="2">
    <location>
        <begin position="64"/>
        <end position="115"/>
    </location>
</feature>
<name>A0ABS9V3V2_9BACT</name>
<dbReference type="Pfam" id="PF01050">
    <property type="entry name" value="MannoseP_isomer"/>
    <property type="match status" value="1"/>
</dbReference>
<accession>A0ABS9V3V2</accession>
<dbReference type="Proteomes" id="UP001165489">
    <property type="component" value="Unassembled WGS sequence"/>
</dbReference>
<dbReference type="InterPro" id="IPR011051">
    <property type="entry name" value="RmlC_Cupin_sf"/>
</dbReference>
<evidence type="ECO:0000259" key="2">
    <source>
        <dbReference type="Pfam" id="PF01050"/>
    </source>
</evidence>
<dbReference type="EMBL" id="JAKZGP010000058">
    <property type="protein sequence ID" value="MCH7411089.1"/>
    <property type="molecule type" value="Genomic_DNA"/>
</dbReference>
<dbReference type="RefSeq" id="WP_241349442.1">
    <property type="nucleotide sequence ID" value="NZ_JAKZGP010000058.1"/>
</dbReference>
<gene>
    <name evidence="3" type="ORF">MM239_16910</name>
</gene>
<protein>
    <submittedName>
        <fullName evidence="3">Phosphoheptose isomerase</fullName>
    </submittedName>
</protein>
<evidence type="ECO:0000313" key="4">
    <source>
        <dbReference type="Proteomes" id="UP001165489"/>
    </source>
</evidence>
<dbReference type="InterPro" id="IPR001538">
    <property type="entry name" value="Man6P_isomerase-2_C"/>
</dbReference>
<comment type="caution">
    <text evidence="3">The sequence shown here is derived from an EMBL/GenBank/DDBJ whole genome shotgun (WGS) entry which is preliminary data.</text>
</comment>